<dbReference type="EMBL" id="CABFNO020001476">
    <property type="protein sequence ID" value="CAG9991115.1"/>
    <property type="molecule type" value="Genomic_DNA"/>
</dbReference>
<evidence type="ECO:0000313" key="10">
    <source>
        <dbReference type="Proteomes" id="UP000754883"/>
    </source>
</evidence>
<dbReference type="Gene3D" id="3.20.20.70">
    <property type="entry name" value="Aldolase class I"/>
    <property type="match status" value="1"/>
</dbReference>
<dbReference type="InterPro" id="IPR008259">
    <property type="entry name" value="FMN_hydac_DH_AS"/>
</dbReference>
<dbReference type="PROSITE" id="PS00557">
    <property type="entry name" value="FMN_HYDROXY_ACID_DH_1"/>
    <property type="match status" value="1"/>
</dbReference>
<feature type="binding site" evidence="7">
    <location>
        <position position="68"/>
    </location>
    <ligand>
        <name>FMN</name>
        <dbReference type="ChEBI" id="CHEBI:58210"/>
    </ligand>
</feature>
<gene>
    <name evidence="9" type="ORF">CBYS24578_00007341</name>
</gene>
<dbReference type="Pfam" id="PF01070">
    <property type="entry name" value="FMN_dh"/>
    <property type="match status" value="1"/>
</dbReference>
<evidence type="ECO:0000256" key="6">
    <source>
        <dbReference type="PIRSR" id="PIRSR000138-1"/>
    </source>
</evidence>
<feature type="binding site" evidence="7">
    <location>
        <begin position="235"/>
        <end position="239"/>
    </location>
    <ligand>
        <name>FMN</name>
        <dbReference type="ChEBI" id="CHEBI:58210"/>
    </ligand>
</feature>
<feature type="binding site" evidence="7">
    <location>
        <begin position="14"/>
        <end position="16"/>
    </location>
    <ligand>
        <name>FMN</name>
        <dbReference type="ChEBI" id="CHEBI:58210"/>
    </ligand>
</feature>
<feature type="binding site" evidence="7">
    <location>
        <position position="70"/>
    </location>
    <ligand>
        <name>glyoxylate</name>
        <dbReference type="ChEBI" id="CHEBI:36655"/>
    </ligand>
</feature>
<dbReference type="InterPro" id="IPR013785">
    <property type="entry name" value="Aldolase_TIM"/>
</dbReference>
<keyword evidence="4" id="KW-0560">Oxidoreductase</keyword>
<feature type="active site" description="Proton acceptor" evidence="6">
    <location>
        <position position="200"/>
    </location>
</feature>
<evidence type="ECO:0000256" key="2">
    <source>
        <dbReference type="ARBA" id="ARBA00022630"/>
    </source>
</evidence>
<feature type="binding site" evidence="7">
    <location>
        <position position="105"/>
    </location>
    <ligand>
        <name>glyoxylate</name>
        <dbReference type="ChEBI" id="CHEBI:36655"/>
    </ligand>
</feature>
<accession>A0A9N9UM18</accession>
<dbReference type="InterPro" id="IPR012133">
    <property type="entry name" value="Alpha-hydoxy_acid_DH_FMN"/>
</dbReference>
<dbReference type="PIRSF" id="PIRSF000138">
    <property type="entry name" value="Al-hdrx_acd_dh"/>
    <property type="match status" value="1"/>
</dbReference>
<sequence>MIGGSMSFPLAVAPSGMQCMAHPEGEKATARAAARARVFMGVSTFATTSLEDVKGAGDEVRNNVYMLQLYIFKNRKTTIDLVKRAERAGYKAVMLTCDTPKLGNRYNMSRNDFKLPHHLSLPNFGKDKVRPLIQHVVKDDESSLGDSNVNDDSITWDKDLMWLRSITQMDIWLKGITTAEDVELAIQSPANVTGIIVSNHGGRQLECAMAALDSLPECVNAAGGLQNKKLQVWIDGGIRKGSDIFKALALGADGVMVGRVPLWGLSVGGEEGVFKALSILQAEFRHTMALAGCQTLEDITPSHLSRLIEGGIYAKL</sequence>
<proteinExistence type="inferred from homology"/>
<dbReference type="CDD" id="cd02809">
    <property type="entry name" value="alpha_hydroxyacid_oxid_FMN"/>
    <property type="match status" value="1"/>
</dbReference>
<feature type="binding site" evidence="7">
    <location>
        <position position="96"/>
    </location>
    <ligand>
        <name>FMN</name>
        <dbReference type="ChEBI" id="CHEBI:58210"/>
    </ligand>
</feature>
<protein>
    <recommendedName>
        <fullName evidence="8">FMN hydroxy acid dehydrogenase domain-containing protein</fullName>
    </recommendedName>
</protein>
<feature type="binding site" evidence="7">
    <location>
        <position position="203"/>
    </location>
    <ligand>
        <name>glyoxylate</name>
        <dbReference type="ChEBI" id="CHEBI:36655"/>
    </ligand>
</feature>
<reference evidence="9 10" key="2">
    <citation type="submission" date="2021-10" db="EMBL/GenBank/DDBJ databases">
        <authorList>
            <person name="Piombo E."/>
        </authorList>
    </citation>
    <scope>NUCLEOTIDE SEQUENCE [LARGE SCALE GENOMIC DNA]</scope>
</reference>
<dbReference type="OrthoDB" id="1925334at2759"/>
<evidence type="ECO:0000256" key="7">
    <source>
        <dbReference type="PIRSR" id="PIRSR000138-2"/>
    </source>
</evidence>
<evidence type="ECO:0000256" key="4">
    <source>
        <dbReference type="ARBA" id="ARBA00023002"/>
    </source>
</evidence>
<feature type="binding site" evidence="7">
    <location>
        <begin position="258"/>
        <end position="259"/>
    </location>
    <ligand>
        <name>FMN</name>
        <dbReference type="ChEBI" id="CHEBI:58210"/>
    </ligand>
</feature>
<dbReference type="GO" id="GO:0010181">
    <property type="term" value="F:FMN binding"/>
    <property type="evidence" value="ECO:0007669"/>
    <property type="project" value="InterPro"/>
</dbReference>
<comment type="similarity">
    <text evidence="5">Belongs to the FMN-dependent alpha-hydroxy acid dehydrogenase family.</text>
</comment>
<dbReference type="PROSITE" id="PS51349">
    <property type="entry name" value="FMN_HYDROXY_ACID_DH_2"/>
    <property type="match status" value="1"/>
</dbReference>
<evidence type="ECO:0000313" key="9">
    <source>
        <dbReference type="EMBL" id="CAG9991115.1"/>
    </source>
</evidence>
<dbReference type="PANTHER" id="PTHR10578:SF107">
    <property type="entry name" value="2-HYDROXYACID OXIDASE 1"/>
    <property type="match status" value="1"/>
</dbReference>
<feature type="binding site" evidence="7">
    <location>
        <position position="198"/>
    </location>
    <ligand>
        <name>FMN</name>
        <dbReference type="ChEBI" id="CHEBI:58210"/>
    </ligand>
</feature>
<dbReference type="SUPFAM" id="SSF51395">
    <property type="entry name" value="FMN-linked oxidoreductases"/>
    <property type="match status" value="1"/>
</dbReference>
<dbReference type="Proteomes" id="UP000754883">
    <property type="component" value="Unassembled WGS sequence"/>
</dbReference>
<feature type="domain" description="FMN hydroxy acid dehydrogenase" evidence="8">
    <location>
        <begin position="1"/>
        <end position="309"/>
    </location>
</feature>
<evidence type="ECO:0000256" key="5">
    <source>
        <dbReference type="ARBA" id="ARBA00024042"/>
    </source>
</evidence>
<evidence type="ECO:0000256" key="1">
    <source>
        <dbReference type="ARBA" id="ARBA00001917"/>
    </source>
</evidence>
<dbReference type="PANTHER" id="PTHR10578">
    <property type="entry name" value="S -2-HYDROXY-ACID OXIDASE-RELATED"/>
    <property type="match status" value="1"/>
</dbReference>
<comment type="caution">
    <text evidence="9">The sequence shown here is derived from an EMBL/GenBank/DDBJ whole genome shotgun (WGS) entry which is preliminary data.</text>
</comment>
<evidence type="ECO:0000259" key="8">
    <source>
        <dbReference type="PROSITE" id="PS51349"/>
    </source>
</evidence>
<feature type="non-terminal residue" evidence="9">
    <location>
        <position position="1"/>
    </location>
</feature>
<keyword evidence="10" id="KW-1185">Reference proteome</keyword>
<feature type="binding site" evidence="7">
    <location>
        <position position="200"/>
    </location>
    <ligand>
        <name>glyoxylate</name>
        <dbReference type="ChEBI" id="CHEBI:36655"/>
    </ligand>
</feature>
<feature type="binding site" evidence="7">
    <location>
        <position position="174"/>
    </location>
    <ligand>
        <name>FMN</name>
        <dbReference type="ChEBI" id="CHEBI:58210"/>
    </ligand>
</feature>
<dbReference type="AlphaFoldDB" id="A0A9N9UM18"/>
<comment type="cofactor">
    <cofactor evidence="1">
        <name>FMN</name>
        <dbReference type="ChEBI" id="CHEBI:58210"/>
    </cofactor>
</comment>
<name>A0A9N9UM18_9HYPO</name>
<feature type="binding site" evidence="7">
    <location>
        <position position="43"/>
    </location>
    <ligand>
        <name>FMN</name>
        <dbReference type="ChEBI" id="CHEBI:58210"/>
    </ligand>
</feature>
<evidence type="ECO:0000256" key="3">
    <source>
        <dbReference type="ARBA" id="ARBA00022643"/>
    </source>
</evidence>
<dbReference type="InterPro" id="IPR000262">
    <property type="entry name" value="FMN-dep_DH"/>
</dbReference>
<dbReference type="InterPro" id="IPR037396">
    <property type="entry name" value="FMN_HAD"/>
</dbReference>
<organism evidence="9 10">
    <name type="scientific">Clonostachys byssicola</name>
    <dbReference type="NCBI Taxonomy" id="160290"/>
    <lineage>
        <taxon>Eukaryota</taxon>
        <taxon>Fungi</taxon>
        <taxon>Dikarya</taxon>
        <taxon>Ascomycota</taxon>
        <taxon>Pezizomycotina</taxon>
        <taxon>Sordariomycetes</taxon>
        <taxon>Hypocreomycetidae</taxon>
        <taxon>Hypocreales</taxon>
        <taxon>Bionectriaceae</taxon>
        <taxon>Clonostachys</taxon>
    </lineage>
</organism>
<keyword evidence="3 7" id="KW-0288">FMN</keyword>
<reference evidence="10" key="1">
    <citation type="submission" date="2019-06" db="EMBL/GenBank/DDBJ databases">
        <authorList>
            <person name="Broberg M."/>
        </authorList>
    </citation>
    <scope>NUCLEOTIDE SEQUENCE [LARGE SCALE GENOMIC DNA]</scope>
</reference>
<keyword evidence="2 7" id="KW-0285">Flavoprotein</keyword>
<dbReference type="GO" id="GO:0016491">
    <property type="term" value="F:oxidoreductase activity"/>
    <property type="evidence" value="ECO:0007669"/>
    <property type="project" value="UniProtKB-KW"/>
</dbReference>